<sequence length="159" mass="17454">MPLEVNNCCFFVGLRTGSLIIGYLNFIWNVLVIGTLIAAMVTAAQIAADTSDKDTKMAAELTLALLGIALIFVIVNLLVTCLLLVGIHKHKRGYIKAYLIYTCIFIIFAIVDFIASIAKGAPASNIVQNLFSLLFSIYYLVVIRSYYMKMDYTAPVGGE</sequence>
<dbReference type="Proteomes" id="UP000494256">
    <property type="component" value="Unassembled WGS sequence"/>
</dbReference>
<evidence type="ECO:0000313" key="5">
    <source>
        <dbReference type="Proteomes" id="UP000494256"/>
    </source>
</evidence>
<dbReference type="EMBL" id="CADEBC010000301">
    <property type="protein sequence ID" value="CAB3227858.1"/>
    <property type="molecule type" value="Genomic_DNA"/>
</dbReference>
<protein>
    <submittedName>
        <fullName evidence="3">Uncharacterized protein</fullName>
    </submittedName>
</protein>
<comment type="caution">
    <text evidence="3">The sequence shown here is derived from an EMBL/GenBank/DDBJ whole genome shotgun (WGS) entry which is preliminary data.</text>
</comment>
<dbReference type="PANTHER" id="PTHR36694:SF11">
    <property type="entry name" value="LP21121P-RELATED"/>
    <property type="match status" value="1"/>
</dbReference>
<evidence type="ECO:0000256" key="1">
    <source>
        <dbReference type="SAM" id="Phobius"/>
    </source>
</evidence>
<evidence type="ECO:0000313" key="2">
    <source>
        <dbReference type="EMBL" id="CAB3227858.1"/>
    </source>
</evidence>
<feature type="transmembrane region" description="Helical" evidence="1">
    <location>
        <begin position="98"/>
        <end position="118"/>
    </location>
</feature>
<dbReference type="PANTHER" id="PTHR36694">
    <property type="entry name" value="PASIFLORA 1, ISOFORM A-RELATED"/>
    <property type="match status" value="1"/>
</dbReference>
<dbReference type="EMBL" id="CADEBD010000282">
    <property type="protein sequence ID" value="CAB3228272.1"/>
    <property type="molecule type" value="Genomic_DNA"/>
</dbReference>
<proteinExistence type="predicted"/>
<keyword evidence="1" id="KW-0812">Transmembrane</keyword>
<dbReference type="Proteomes" id="UP000494106">
    <property type="component" value="Unassembled WGS sequence"/>
</dbReference>
<feature type="transmembrane region" description="Helical" evidence="1">
    <location>
        <begin position="20"/>
        <end position="43"/>
    </location>
</feature>
<keyword evidence="1" id="KW-1133">Transmembrane helix</keyword>
<name>A0A8S0Z6M3_ARCPL</name>
<dbReference type="AlphaFoldDB" id="A0A8S0Z6M3"/>
<evidence type="ECO:0000313" key="3">
    <source>
        <dbReference type="EMBL" id="CAB3228272.1"/>
    </source>
</evidence>
<keyword evidence="4" id="KW-1185">Reference proteome</keyword>
<organism evidence="3 5">
    <name type="scientific">Arctia plantaginis</name>
    <name type="common">Wood tiger moth</name>
    <name type="synonym">Phalaena plantaginis</name>
    <dbReference type="NCBI Taxonomy" id="874455"/>
    <lineage>
        <taxon>Eukaryota</taxon>
        <taxon>Metazoa</taxon>
        <taxon>Ecdysozoa</taxon>
        <taxon>Arthropoda</taxon>
        <taxon>Hexapoda</taxon>
        <taxon>Insecta</taxon>
        <taxon>Pterygota</taxon>
        <taxon>Neoptera</taxon>
        <taxon>Endopterygota</taxon>
        <taxon>Lepidoptera</taxon>
        <taxon>Glossata</taxon>
        <taxon>Ditrysia</taxon>
        <taxon>Noctuoidea</taxon>
        <taxon>Erebidae</taxon>
        <taxon>Arctiinae</taxon>
        <taxon>Arctia</taxon>
    </lineage>
</organism>
<accession>A0A8S0Z6M3</accession>
<evidence type="ECO:0000313" key="4">
    <source>
        <dbReference type="Proteomes" id="UP000494106"/>
    </source>
</evidence>
<feature type="transmembrane region" description="Helical" evidence="1">
    <location>
        <begin position="130"/>
        <end position="147"/>
    </location>
</feature>
<keyword evidence="1" id="KW-0472">Membrane</keyword>
<reference evidence="4 5" key="1">
    <citation type="submission" date="2020-04" db="EMBL/GenBank/DDBJ databases">
        <authorList>
            <person name="Wallbank WR R."/>
            <person name="Pardo Diaz C."/>
            <person name="Kozak K."/>
            <person name="Martin S."/>
            <person name="Jiggins C."/>
            <person name="Moest M."/>
            <person name="Warren A I."/>
            <person name="Byers J.R.P. K."/>
            <person name="Montejo-Kovacevich G."/>
            <person name="Yen C E."/>
        </authorList>
    </citation>
    <scope>NUCLEOTIDE SEQUENCE [LARGE SCALE GENOMIC DNA]</scope>
</reference>
<feature type="transmembrane region" description="Helical" evidence="1">
    <location>
        <begin position="63"/>
        <end position="86"/>
    </location>
</feature>
<gene>
    <name evidence="2" type="ORF">APLA_LOCUS3416</name>
    <name evidence="3" type="ORF">APLA_LOCUS3484</name>
</gene>
<dbReference type="OrthoDB" id="2354286at2759"/>